<dbReference type="PATRIC" id="fig|1703.6.peg.2175"/>
<dbReference type="InterPro" id="IPR041581">
    <property type="entry name" value="Glyoxalase_6"/>
</dbReference>
<evidence type="ECO:0000259" key="1">
    <source>
        <dbReference type="Pfam" id="PF18029"/>
    </source>
</evidence>
<dbReference type="RefSeq" id="WP_039210479.1">
    <property type="nucleotide sequence ID" value="NZ_JBCLTJ010000002.1"/>
</dbReference>
<reference evidence="2 3" key="1">
    <citation type="submission" date="2014-11" db="EMBL/GenBank/DDBJ databases">
        <title>Draft Genome Sequence of Brevibacterium linens AE038-8.</title>
        <authorList>
            <person name="Maizel D."/>
            <person name="Utturkar S.M."/>
            <person name="Brown S.D."/>
            <person name="Ferrero M."/>
            <person name="Rosen B.P."/>
        </authorList>
    </citation>
    <scope>NUCLEOTIDE SEQUENCE [LARGE SCALE GENOMIC DNA]</scope>
    <source>
        <strain evidence="2 3">AE038-8</strain>
    </source>
</reference>
<dbReference type="Gene3D" id="3.10.180.10">
    <property type="entry name" value="2,3-Dihydroxybiphenyl 1,2-Dioxygenase, domain 1"/>
    <property type="match status" value="1"/>
</dbReference>
<dbReference type="PANTHER" id="PTHR35908">
    <property type="entry name" value="HYPOTHETICAL FUSION PROTEIN"/>
    <property type="match status" value="1"/>
</dbReference>
<dbReference type="Proteomes" id="UP000031488">
    <property type="component" value="Unassembled WGS sequence"/>
</dbReference>
<protein>
    <submittedName>
        <fullName evidence="2">Glyoxalase-like domain containing protein</fullName>
    </submittedName>
</protein>
<gene>
    <name evidence="2" type="ORF">AE0388_2277</name>
</gene>
<proteinExistence type="predicted"/>
<dbReference type="SUPFAM" id="SSF54593">
    <property type="entry name" value="Glyoxalase/Bleomycin resistance protein/Dihydroxybiphenyl dioxygenase"/>
    <property type="match status" value="1"/>
</dbReference>
<dbReference type="AlphaFoldDB" id="A0A0B9ALW1"/>
<name>A0A0B9ALW1_BRELN</name>
<dbReference type="InterPro" id="IPR029068">
    <property type="entry name" value="Glyas_Bleomycin-R_OHBP_Dase"/>
</dbReference>
<organism evidence="2 3">
    <name type="scientific">Brevibacterium linens</name>
    <dbReference type="NCBI Taxonomy" id="1703"/>
    <lineage>
        <taxon>Bacteria</taxon>
        <taxon>Bacillati</taxon>
        <taxon>Actinomycetota</taxon>
        <taxon>Actinomycetes</taxon>
        <taxon>Micrococcales</taxon>
        <taxon>Brevibacteriaceae</taxon>
        <taxon>Brevibacterium</taxon>
    </lineage>
</organism>
<keyword evidence="3" id="KW-1185">Reference proteome</keyword>
<evidence type="ECO:0000313" key="3">
    <source>
        <dbReference type="Proteomes" id="UP000031488"/>
    </source>
</evidence>
<sequence length="153" mass="17001">MSRTVQITVDCHDPERLARFWAEALAYTIPGPPGVRLGEGEDPITAWKRFIADLGIELGPENMRAAIEDPDQVGPRVFFQAVPEPKTVKNRLHLDVRTAPGLDGDERMDALEAECSRLTELGGTRLRRVDPDPPLEHGFIVMADPEGNEFCLD</sequence>
<accession>A0A0B9ALW1</accession>
<dbReference type="OrthoDB" id="5524593at2"/>
<dbReference type="EMBL" id="JTJZ01000020">
    <property type="protein sequence ID" value="KHS51727.1"/>
    <property type="molecule type" value="Genomic_DNA"/>
</dbReference>
<feature type="domain" description="Glyoxalase-like" evidence="1">
    <location>
        <begin position="6"/>
        <end position="152"/>
    </location>
</feature>
<dbReference type="PANTHER" id="PTHR35908:SF1">
    <property type="entry name" value="CONSERVED PROTEIN"/>
    <property type="match status" value="1"/>
</dbReference>
<comment type="caution">
    <text evidence="2">The sequence shown here is derived from an EMBL/GenBank/DDBJ whole genome shotgun (WGS) entry which is preliminary data.</text>
</comment>
<dbReference type="Pfam" id="PF18029">
    <property type="entry name" value="Glyoxalase_6"/>
    <property type="match status" value="1"/>
</dbReference>
<evidence type="ECO:0000313" key="2">
    <source>
        <dbReference type="EMBL" id="KHS51727.1"/>
    </source>
</evidence>